<feature type="transmembrane region" description="Helical" evidence="1">
    <location>
        <begin position="85"/>
        <end position="107"/>
    </location>
</feature>
<dbReference type="GO" id="GO:0016020">
    <property type="term" value="C:membrane"/>
    <property type="evidence" value="ECO:0007669"/>
    <property type="project" value="TreeGrafter"/>
</dbReference>
<dbReference type="Proteomes" id="UP000321058">
    <property type="component" value="Unassembled WGS sequence"/>
</dbReference>
<feature type="transmembrane region" description="Helical" evidence="1">
    <location>
        <begin position="44"/>
        <end position="65"/>
    </location>
</feature>
<keyword evidence="4" id="KW-1185">Reference proteome</keyword>
<feature type="transmembrane region" description="Helical" evidence="1">
    <location>
        <begin position="267"/>
        <end position="289"/>
    </location>
</feature>
<dbReference type="InterPro" id="IPR002656">
    <property type="entry name" value="Acyl_transf_3_dom"/>
</dbReference>
<feature type="transmembrane region" description="Helical" evidence="1">
    <location>
        <begin position="119"/>
        <end position="137"/>
    </location>
</feature>
<keyword evidence="1" id="KW-1133">Transmembrane helix</keyword>
<proteinExistence type="predicted"/>
<feature type="transmembrane region" description="Helical" evidence="1">
    <location>
        <begin position="12"/>
        <end position="32"/>
    </location>
</feature>
<dbReference type="Pfam" id="PF01757">
    <property type="entry name" value="Acyl_transf_3"/>
    <property type="match status" value="1"/>
</dbReference>
<dbReference type="AlphaFoldDB" id="A0A512N4U7"/>
<keyword evidence="3" id="KW-0808">Transferase</keyword>
<dbReference type="OrthoDB" id="9796461at2"/>
<feature type="transmembrane region" description="Helical" evidence="1">
    <location>
        <begin position="309"/>
        <end position="329"/>
    </location>
</feature>
<dbReference type="PANTHER" id="PTHR23028:SF53">
    <property type="entry name" value="ACYL_TRANSF_3 DOMAIN-CONTAINING PROTEIN"/>
    <property type="match status" value="1"/>
</dbReference>
<feature type="transmembrane region" description="Helical" evidence="1">
    <location>
        <begin position="341"/>
        <end position="362"/>
    </location>
</feature>
<keyword evidence="1" id="KW-0472">Membrane</keyword>
<name>A0A512N4U7_9HYPH</name>
<accession>A0A512N4U7</accession>
<evidence type="ECO:0000313" key="3">
    <source>
        <dbReference type="EMBL" id="GEP54009.1"/>
    </source>
</evidence>
<evidence type="ECO:0000259" key="2">
    <source>
        <dbReference type="Pfam" id="PF01757"/>
    </source>
</evidence>
<reference evidence="3 4" key="1">
    <citation type="submission" date="2019-07" db="EMBL/GenBank/DDBJ databases">
        <title>Whole genome shotgun sequence of Reyranella soli NBRC 108950.</title>
        <authorList>
            <person name="Hosoyama A."/>
            <person name="Uohara A."/>
            <person name="Ohji S."/>
            <person name="Ichikawa N."/>
        </authorList>
    </citation>
    <scope>NUCLEOTIDE SEQUENCE [LARGE SCALE GENOMIC DNA]</scope>
    <source>
        <strain evidence="3 4">NBRC 108950</strain>
    </source>
</reference>
<evidence type="ECO:0000313" key="4">
    <source>
        <dbReference type="Proteomes" id="UP000321058"/>
    </source>
</evidence>
<comment type="caution">
    <text evidence="3">The sequence shown here is derived from an EMBL/GenBank/DDBJ whole genome shotgun (WGS) entry which is preliminary data.</text>
</comment>
<dbReference type="EMBL" id="BKAJ01000020">
    <property type="protein sequence ID" value="GEP54009.1"/>
    <property type="molecule type" value="Genomic_DNA"/>
</dbReference>
<organism evidence="3 4">
    <name type="scientific">Reyranella soli</name>
    <dbReference type="NCBI Taxonomy" id="1230389"/>
    <lineage>
        <taxon>Bacteria</taxon>
        <taxon>Pseudomonadati</taxon>
        <taxon>Pseudomonadota</taxon>
        <taxon>Alphaproteobacteria</taxon>
        <taxon>Hyphomicrobiales</taxon>
        <taxon>Reyranellaceae</taxon>
        <taxon>Reyranella</taxon>
    </lineage>
</organism>
<evidence type="ECO:0000256" key="1">
    <source>
        <dbReference type="SAM" id="Phobius"/>
    </source>
</evidence>
<keyword evidence="1" id="KW-0812">Transmembrane</keyword>
<feature type="transmembrane region" description="Helical" evidence="1">
    <location>
        <begin position="183"/>
        <end position="204"/>
    </location>
</feature>
<dbReference type="PANTHER" id="PTHR23028">
    <property type="entry name" value="ACETYLTRANSFERASE"/>
    <property type="match status" value="1"/>
</dbReference>
<dbReference type="InterPro" id="IPR050879">
    <property type="entry name" value="Acyltransferase_3"/>
</dbReference>
<feature type="transmembrane region" description="Helical" evidence="1">
    <location>
        <begin position="149"/>
        <end position="171"/>
    </location>
</feature>
<feature type="transmembrane region" description="Helical" evidence="1">
    <location>
        <begin position="236"/>
        <end position="255"/>
    </location>
</feature>
<dbReference type="GO" id="GO:0016747">
    <property type="term" value="F:acyltransferase activity, transferring groups other than amino-acyl groups"/>
    <property type="evidence" value="ECO:0007669"/>
    <property type="project" value="InterPro"/>
</dbReference>
<dbReference type="RefSeq" id="WP_147147148.1">
    <property type="nucleotide sequence ID" value="NZ_BKAJ01000020.1"/>
</dbReference>
<keyword evidence="3" id="KW-0012">Acyltransferase</keyword>
<sequence length="438" mass="49296">MPKSEIPQLTGLRFLAAFSILFLHTVAWCIPFNDTRIPSAIGGAVGVFGMPLFFVLSGFVIHYNYGALFHDQTLRSASRNFFSARFARLYPLFLFFMVFGSVSDFVSNWISYAPKEFEAYLVYNLTLTQSWVYVFAIHDRLVLNHGFGLAWSISTEFFFYVAYPFMVFGVLRIRRARTGITAFVLFSVAFIVLLTVALSNFGSIETWAKGFLPRVVTGRLDNDASFYRWLFYFSPYVRIGEFIVGCLAAQLFMTVREMPITRRERLYAGLVYAVAIVWLAGFAFIYGYSAAVPGGLGGPGTFGNELVKIVHFSALNFGLAMPLAVVMFYTSRYECFSANLLALPAMVWLGEISYSLYAVHTWTLRPLIRPAVSWNEVYAVDAILRVTMGIAFTIIVSVGTYQMIEQPARRYLRKLLMNGKGTRPAAAPVYAPNEVKGI</sequence>
<feature type="transmembrane region" description="Helical" evidence="1">
    <location>
        <begin position="382"/>
        <end position="404"/>
    </location>
</feature>
<protein>
    <submittedName>
        <fullName evidence="3">Acyltransferase</fullName>
    </submittedName>
</protein>
<gene>
    <name evidence="3" type="ORF">RSO01_11750</name>
</gene>
<feature type="domain" description="Acyltransferase 3" evidence="2">
    <location>
        <begin position="8"/>
        <end position="400"/>
    </location>
</feature>
<dbReference type="GO" id="GO:0009103">
    <property type="term" value="P:lipopolysaccharide biosynthetic process"/>
    <property type="evidence" value="ECO:0007669"/>
    <property type="project" value="TreeGrafter"/>
</dbReference>